<protein>
    <submittedName>
        <fullName evidence="3">Phosphotransferase</fullName>
    </submittedName>
</protein>
<proteinExistence type="inferred from homology"/>
<dbReference type="SUPFAM" id="SSF56112">
    <property type="entry name" value="Protein kinase-like (PK-like)"/>
    <property type="match status" value="1"/>
</dbReference>
<gene>
    <name evidence="3" type="ORF">HX829_08950</name>
</gene>
<evidence type="ECO:0000259" key="2">
    <source>
        <dbReference type="Pfam" id="PF01636"/>
    </source>
</evidence>
<evidence type="ECO:0000256" key="1">
    <source>
        <dbReference type="ARBA" id="ARBA00038240"/>
    </source>
</evidence>
<keyword evidence="3" id="KW-0808">Transferase</keyword>
<dbReference type="InterPro" id="IPR050249">
    <property type="entry name" value="Pseudomonas-type_ThrB"/>
</dbReference>
<dbReference type="Pfam" id="PF01636">
    <property type="entry name" value="APH"/>
    <property type="match status" value="1"/>
</dbReference>
<dbReference type="AlphaFoldDB" id="A0A7Y7WC36"/>
<reference evidence="3 4" key="1">
    <citation type="submission" date="2020-04" db="EMBL/GenBank/DDBJ databases">
        <title>Molecular characterization of pseudomonads from Agaricus bisporus reveal novel blotch 2 pathogens in Western Europe.</title>
        <authorList>
            <person name="Taparia T."/>
            <person name="Krijger M."/>
            <person name="Haynes E."/>
            <person name="Elpinstone J.G."/>
            <person name="Noble R."/>
            <person name="Van Der Wolf J."/>
        </authorList>
    </citation>
    <scope>NUCLEOTIDE SEQUENCE [LARGE SCALE GENOMIC DNA]</scope>
    <source>
        <strain evidence="3 4">F1001</strain>
    </source>
</reference>
<comment type="caution">
    <text evidence="3">The sequence shown here is derived from an EMBL/GenBank/DDBJ whole genome shotgun (WGS) entry which is preliminary data.</text>
</comment>
<organism evidence="3 4">
    <name type="scientific">Pseudomonas gingeri</name>
    <dbReference type="NCBI Taxonomy" id="117681"/>
    <lineage>
        <taxon>Bacteria</taxon>
        <taxon>Pseudomonadati</taxon>
        <taxon>Pseudomonadota</taxon>
        <taxon>Gammaproteobacteria</taxon>
        <taxon>Pseudomonadales</taxon>
        <taxon>Pseudomonadaceae</taxon>
        <taxon>Pseudomonas</taxon>
    </lineage>
</organism>
<dbReference type="InterPro" id="IPR002575">
    <property type="entry name" value="Aminoglycoside_PTrfase"/>
</dbReference>
<dbReference type="GO" id="GO:0009088">
    <property type="term" value="P:threonine biosynthetic process"/>
    <property type="evidence" value="ECO:0007669"/>
    <property type="project" value="TreeGrafter"/>
</dbReference>
<dbReference type="Gene3D" id="3.90.1200.10">
    <property type="match status" value="1"/>
</dbReference>
<dbReference type="GO" id="GO:0004413">
    <property type="term" value="F:homoserine kinase activity"/>
    <property type="evidence" value="ECO:0007669"/>
    <property type="project" value="TreeGrafter"/>
</dbReference>
<dbReference type="PANTHER" id="PTHR21064:SF6">
    <property type="entry name" value="AMINOGLYCOSIDE PHOSPHOTRANSFERASE DOMAIN-CONTAINING PROTEIN"/>
    <property type="match status" value="1"/>
</dbReference>
<dbReference type="EMBL" id="JACAPU010000011">
    <property type="protein sequence ID" value="NWB46621.1"/>
    <property type="molecule type" value="Genomic_DNA"/>
</dbReference>
<evidence type="ECO:0000313" key="4">
    <source>
        <dbReference type="Proteomes" id="UP000582981"/>
    </source>
</evidence>
<evidence type="ECO:0000313" key="3">
    <source>
        <dbReference type="EMBL" id="NWB46621.1"/>
    </source>
</evidence>
<feature type="domain" description="Aminoglycoside phosphotransferase" evidence="2">
    <location>
        <begin position="57"/>
        <end position="312"/>
    </location>
</feature>
<accession>A0A7Y7WC36</accession>
<sequence>MAALKALNAHGLGLEPVAADWPALSADDVASLLSGYGQVGTPLDLTWHSPRPFSAACLVRTTAETVFVKRHHSSVRTPAWLSEEHRFMAHLRARDVPVTQVLANREGQTAVAQGEWTYEVHAAAEGHDLYRDALSWTPFLSEAQAWSAGASLARLHRAAEDYQAPAREAQVLLAHFKLLAGNDPAADLRSYVRRTPALLEYLGRRDWQDELLPLLLPWHRELQPHLARQTPLWTHNDWHGSNLLWSTGAADAQVSGVLDFGLADRTFALFDLATAIERSCIPWLDLDSGGDAPAFLDQVDALLAGYRSARPLSADDIRTLVALLPVVHVDFALSEVAYFQGVVGSSASADVAYHTYLIGHARWFAGSQGQALLGHLRERANPSPRSSRT</sequence>
<dbReference type="PANTHER" id="PTHR21064">
    <property type="entry name" value="AMINOGLYCOSIDE PHOSPHOTRANSFERASE DOMAIN-CONTAINING PROTEIN-RELATED"/>
    <property type="match status" value="1"/>
</dbReference>
<dbReference type="Proteomes" id="UP000582981">
    <property type="component" value="Unassembled WGS sequence"/>
</dbReference>
<comment type="similarity">
    <text evidence="1">Belongs to the pseudomonas-type ThrB family.</text>
</comment>
<dbReference type="InterPro" id="IPR011009">
    <property type="entry name" value="Kinase-like_dom_sf"/>
</dbReference>
<dbReference type="RefSeq" id="WP_177143879.1">
    <property type="nucleotide sequence ID" value="NZ_JACAPU010000011.1"/>
</dbReference>
<name>A0A7Y7WC36_9PSED</name>